<dbReference type="EMBL" id="CAEKDK010000002">
    <property type="protein sequence ID" value="CAB4268191.1"/>
    <property type="molecule type" value="Genomic_DNA"/>
</dbReference>
<reference evidence="2 3" key="1">
    <citation type="submission" date="2020-05" db="EMBL/GenBank/DDBJ databases">
        <authorList>
            <person name="Campoy J."/>
            <person name="Schneeberger K."/>
            <person name="Spophaly S."/>
        </authorList>
    </citation>
    <scope>NUCLEOTIDE SEQUENCE [LARGE SCALE GENOMIC DNA]</scope>
    <source>
        <strain evidence="2">PruArmRojPasFocal</strain>
    </source>
</reference>
<sequence length="170" mass="19460">MKALIPKIASQTQVTEFRPIDLCNALYKIISKTVANRLKKALPHVISKFQTAGKAGRGKLVLKLDMAKAYDRVEWTFLNRTTHTMEFPARFVNFIMGRITTASYSVLLQGQPFGKLILSKGLSQRDPISPYLFLSWLRDSLLFSTKLKPTQVDKLKRIFRIYEDAFESTD</sequence>
<name>A0A6J5TVW2_PRUAR</name>
<dbReference type="AlphaFoldDB" id="A0A6J5TVW2"/>
<proteinExistence type="predicted"/>
<dbReference type="PANTHER" id="PTHR46890:SF48">
    <property type="entry name" value="RNA-DIRECTED DNA POLYMERASE"/>
    <property type="match status" value="1"/>
</dbReference>
<dbReference type="Pfam" id="PF00078">
    <property type="entry name" value="RVT_1"/>
    <property type="match status" value="1"/>
</dbReference>
<gene>
    <name evidence="2" type="ORF">CURHAP_LOCUS11320</name>
</gene>
<evidence type="ECO:0000313" key="2">
    <source>
        <dbReference type="EMBL" id="CAB4268191.1"/>
    </source>
</evidence>
<dbReference type="PANTHER" id="PTHR46890">
    <property type="entry name" value="NON-LTR RETROLELEMENT REVERSE TRANSCRIPTASE-LIKE PROTEIN-RELATED"/>
    <property type="match status" value="1"/>
</dbReference>
<protein>
    <recommendedName>
        <fullName evidence="1">Reverse transcriptase domain-containing protein</fullName>
    </recommendedName>
</protein>
<dbReference type="InterPro" id="IPR052343">
    <property type="entry name" value="Retrotransposon-Effector_Assoc"/>
</dbReference>
<organism evidence="2 3">
    <name type="scientific">Prunus armeniaca</name>
    <name type="common">Apricot</name>
    <name type="synonym">Armeniaca vulgaris</name>
    <dbReference type="NCBI Taxonomy" id="36596"/>
    <lineage>
        <taxon>Eukaryota</taxon>
        <taxon>Viridiplantae</taxon>
        <taxon>Streptophyta</taxon>
        <taxon>Embryophyta</taxon>
        <taxon>Tracheophyta</taxon>
        <taxon>Spermatophyta</taxon>
        <taxon>Magnoliopsida</taxon>
        <taxon>eudicotyledons</taxon>
        <taxon>Gunneridae</taxon>
        <taxon>Pentapetalae</taxon>
        <taxon>rosids</taxon>
        <taxon>fabids</taxon>
        <taxon>Rosales</taxon>
        <taxon>Rosaceae</taxon>
        <taxon>Amygdaloideae</taxon>
        <taxon>Amygdaleae</taxon>
        <taxon>Prunus</taxon>
    </lineage>
</organism>
<feature type="domain" description="Reverse transcriptase" evidence="1">
    <location>
        <begin position="1"/>
        <end position="170"/>
    </location>
</feature>
<accession>A0A6J5TVW2</accession>
<evidence type="ECO:0000259" key="1">
    <source>
        <dbReference type="PROSITE" id="PS50878"/>
    </source>
</evidence>
<dbReference type="PROSITE" id="PS50878">
    <property type="entry name" value="RT_POL"/>
    <property type="match status" value="1"/>
</dbReference>
<dbReference type="Proteomes" id="UP000507222">
    <property type="component" value="Unassembled WGS sequence"/>
</dbReference>
<dbReference type="InterPro" id="IPR000477">
    <property type="entry name" value="RT_dom"/>
</dbReference>
<evidence type="ECO:0000313" key="3">
    <source>
        <dbReference type="Proteomes" id="UP000507222"/>
    </source>
</evidence>